<dbReference type="OMA" id="PGQHGYI"/>
<dbReference type="KEGG" id="cci:CC1G_06807"/>
<dbReference type="InterPro" id="IPR046520">
    <property type="entry name" value="DUF6697"/>
</dbReference>
<comment type="caution">
    <text evidence="3">The sequence shown here is derived from an EMBL/GenBank/DDBJ whole genome shotgun (WGS) entry which is preliminary data.</text>
</comment>
<dbReference type="Proteomes" id="UP000001861">
    <property type="component" value="Unassembled WGS sequence"/>
</dbReference>
<evidence type="ECO:0000313" key="3">
    <source>
        <dbReference type="EMBL" id="EAU93087.2"/>
    </source>
</evidence>
<protein>
    <recommendedName>
        <fullName evidence="2">DUF6697 domain-containing protein</fullName>
    </recommendedName>
</protein>
<dbReference type="RefSeq" id="XP_001828821.2">
    <property type="nucleotide sequence ID" value="XM_001828769.2"/>
</dbReference>
<dbReference type="VEuPathDB" id="FungiDB:CC1G_06807"/>
<feature type="compositionally biased region" description="Low complexity" evidence="1">
    <location>
        <begin position="265"/>
        <end position="280"/>
    </location>
</feature>
<dbReference type="HOGENOM" id="CLU_509918_0_0_1"/>
<dbReference type="STRING" id="240176.A8N1J8"/>
<dbReference type="eggNOG" id="ENOG502SU2J">
    <property type="taxonomic scope" value="Eukaryota"/>
</dbReference>
<sequence>MIDPFCNEALKRLAQAGDQNIKLQKERDDLERERNELRKQVEELRREASQKRVEAPSPQDKSSVDAVKQLSELEMGIKQAQESYRKIENQLKENHAKIGELVASNQRLRNERGLFQQQCRALAASLESSEANLKDALRQYDELRHQLAHPVKTEAAPVASVIRNTLSPPVEKQYKAQITALEAEVSRLTLANKELQQEKERYRQEAETASQRLSKYRNNDHTLRENLVKLQGELTRKRSTSIHSRDSSIASGSQVDAASIRSQRSTASTSAIPSASSSALSVKQESSSSALAKPRHGASTALPLIDLAQIDEGAGEEDQAPTPRPAYTGLESIPAPRRRELASLPIIIPAVAISDLDNAFSRDFISNVLGGSIQPLIVSVSKQPPLSKEREVRKYLCPGLDHNPWCPSIPGHHGYIFVGLGREKTTFQEPEIHNVFVGVKKGKENRRFRYLGKYRAVRVNPLTPDEWNFLDVKVRTTYAKTTKDKTKDSRSVEAIMKAYETGELSVPCVMLQCIGFDENLYTALVAQAAKPPASAQWKKISSSSSSRSNKRALDDYDADQDDSSRHKRRTLTTSRRAS</sequence>
<keyword evidence="4" id="KW-1185">Reference proteome</keyword>
<feature type="domain" description="DUF6697" evidence="2">
    <location>
        <begin position="360"/>
        <end position="526"/>
    </location>
</feature>
<proteinExistence type="predicted"/>
<evidence type="ECO:0000313" key="4">
    <source>
        <dbReference type="Proteomes" id="UP000001861"/>
    </source>
</evidence>
<dbReference type="GeneID" id="6005247"/>
<dbReference type="Pfam" id="PF20411">
    <property type="entry name" value="DUF6697"/>
    <property type="match status" value="1"/>
</dbReference>
<feature type="region of interest" description="Disordered" evidence="1">
    <location>
        <begin position="199"/>
        <end position="220"/>
    </location>
</feature>
<dbReference type="AlphaFoldDB" id="A8N1J8"/>
<organism evidence="3 4">
    <name type="scientific">Coprinopsis cinerea (strain Okayama-7 / 130 / ATCC MYA-4618 / FGSC 9003)</name>
    <name type="common">Inky cap fungus</name>
    <name type="synonym">Hormographiella aspergillata</name>
    <dbReference type="NCBI Taxonomy" id="240176"/>
    <lineage>
        <taxon>Eukaryota</taxon>
        <taxon>Fungi</taxon>
        <taxon>Dikarya</taxon>
        <taxon>Basidiomycota</taxon>
        <taxon>Agaricomycotina</taxon>
        <taxon>Agaricomycetes</taxon>
        <taxon>Agaricomycetidae</taxon>
        <taxon>Agaricales</taxon>
        <taxon>Agaricineae</taxon>
        <taxon>Psathyrellaceae</taxon>
        <taxon>Coprinopsis</taxon>
    </lineage>
</organism>
<name>A8N1J8_COPC7</name>
<gene>
    <name evidence="3" type="ORF">CC1G_06807</name>
</gene>
<dbReference type="EMBL" id="AACS02000001">
    <property type="protein sequence ID" value="EAU93087.2"/>
    <property type="molecule type" value="Genomic_DNA"/>
</dbReference>
<evidence type="ECO:0000259" key="2">
    <source>
        <dbReference type="Pfam" id="PF20411"/>
    </source>
</evidence>
<feature type="region of interest" description="Disordered" evidence="1">
    <location>
        <begin position="236"/>
        <end position="280"/>
    </location>
</feature>
<feature type="region of interest" description="Disordered" evidence="1">
    <location>
        <begin position="314"/>
        <end position="333"/>
    </location>
</feature>
<dbReference type="Gene3D" id="1.10.287.1490">
    <property type="match status" value="1"/>
</dbReference>
<feature type="compositionally biased region" description="Basic and acidic residues" evidence="1">
    <location>
        <begin position="43"/>
        <end position="54"/>
    </location>
</feature>
<reference evidence="3 4" key="1">
    <citation type="journal article" date="2010" name="Proc. Natl. Acad. Sci. U.S.A.">
        <title>Insights into evolution of multicellular fungi from the assembled chromosomes of the mushroom Coprinopsis cinerea (Coprinus cinereus).</title>
        <authorList>
            <person name="Stajich J.E."/>
            <person name="Wilke S.K."/>
            <person name="Ahren D."/>
            <person name="Au C.H."/>
            <person name="Birren B.W."/>
            <person name="Borodovsky M."/>
            <person name="Burns C."/>
            <person name="Canback B."/>
            <person name="Casselton L.A."/>
            <person name="Cheng C.K."/>
            <person name="Deng J."/>
            <person name="Dietrich F.S."/>
            <person name="Fargo D.C."/>
            <person name="Farman M.L."/>
            <person name="Gathman A.C."/>
            <person name="Goldberg J."/>
            <person name="Guigo R."/>
            <person name="Hoegger P.J."/>
            <person name="Hooker J.B."/>
            <person name="Huggins A."/>
            <person name="James T.Y."/>
            <person name="Kamada T."/>
            <person name="Kilaru S."/>
            <person name="Kodira C."/>
            <person name="Kues U."/>
            <person name="Kupfer D."/>
            <person name="Kwan H.S."/>
            <person name="Lomsadze A."/>
            <person name="Li W."/>
            <person name="Lilly W.W."/>
            <person name="Ma L.J."/>
            <person name="Mackey A.J."/>
            <person name="Manning G."/>
            <person name="Martin F."/>
            <person name="Muraguchi H."/>
            <person name="Natvig D.O."/>
            <person name="Palmerini H."/>
            <person name="Ramesh M.A."/>
            <person name="Rehmeyer C.J."/>
            <person name="Roe B.A."/>
            <person name="Shenoy N."/>
            <person name="Stanke M."/>
            <person name="Ter-Hovhannisyan V."/>
            <person name="Tunlid A."/>
            <person name="Velagapudi R."/>
            <person name="Vision T.J."/>
            <person name="Zeng Q."/>
            <person name="Zolan M.E."/>
            <person name="Pukkila P.J."/>
        </authorList>
    </citation>
    <scope>NUCLEOTIDE SEQUENCE [LARGE SCALE GENOMIC DNA]</scope>
    <source>
        <strain evidence="4">Okayama-7 / 130 / ATCC MYA-4618 / FGSC 9003</strain>
    </source>
</reference>
<evidence type="ECO:0000256" key="1">
    <source>
        <dbReference type="SAM" id="MobiDB-lite"/>
    </source>
</evidence>
<dbReference type="InParanoid" id="A8N1J8"/>
<feature type="region of interest" description="Disordered" evidence="1">
    <location>
        <begin position="533"/>
        <end position="578"/>
    </location>
</feature>
<accession>A8N1J8</accession>
<feature type="compositionally biased region" description="Polar residues" evidence="1">
    <location>
        <begin position="247"/>
        <end position="264"/>
    </location>
</feature>
<dbReference type="OrthoDB" id="2757553at2759"/>
<feature type="region of interest" description="Disordered" evidence="1">
    <location>
        <begin position="43"/>
        <end position="64"/>
    </location>
</feature>